<evidence type="ECO:0000313" key="2">
    <source>
        <dbReference type="EMBL" id="MFD0804168.1"/>
    </source>
</evidence>
<dbReference type="InterPro" id="IPR011059">
    <property type="entry name" value="Metal-dep_hydrolase_composite"/>
</dbReference>
<feature type="region of interest" description="Disordered" evidence="1">
    <location>
        <begin position="1"/>
        <end position="23"/>
    </location>
</feature>
<dbReference type="Gene3D" id="3.20.20.140">
    <property type="entry name" value="Metal-dependent hydrolases"/>
    <property type="match status" value="1"/>
</dbReference>
<organism evidence="2 3">
    <name type="scientific">Streptomonospora algeriensis</name>
    <dbReference type="NCBI Taxonomy" id="995084"/>
    <lineage>
        <taxon>Bacteria</taxon>
        <taxon>Bacillati</taxon>
        <taxon>Actinomycetota</taxon>
        <taxon>Actinomycetes</taxon>
        <taxon>Streptosporangiales</taxon>
        <taxon>Nocardiopsidaceae</taxon>
        <taxon>Streptomonospora</taxon>
    </lineage>
</organism>
<protein>
    <submittedName>
        <fullName evidence="2">Amidohydrolase</fullName>
    </submittedName>
</protein>
<reference evidence="3" key="1">
    <citation type="journal article" date="2019" name="Int. J. Syst. Evol. Microbiol.">
        <title>The Global Catalogue of Microorganisms (GCM) 10K type strain sequencing project: providing services to taxonomists for standard genome sequencing and annotation.</title>
        <authorList>
            <consortium name="The Broad Institute Genomics Platform"/>
            <consortium name="The Broad Institute Genome Sequencing Center for Infectious Disease"/>
            <person name="Wu L."/>
            <person name="Ma J."/>
        </authorList>
    </citation>
    <scope>NUCLEOTIDE SEQUENCE [LARGE SCALE GENOMIC DNA]</scope>
    <source>
        <strain evidence="3">CCUG 63369</strain>
    </source>
</reference>
<gene>
    <name evidence="2" type="ORF">ACFQZU_23025</name>
</gene>
<proteinExistence type="predicted"/>
<comment type="caution">
    <text evidence="2">The sequence shown here is derived from an EMBL/GenBank/DDBJ whole genome shotgun (WGS) entry which is preliminary data.</text>
</comment>
<feature type="non-terminal residue" evidence="2">
    <location>
        <position position="121"/>
    </location>
</feature>
<dbReference type="Proteomes" id="UP001596956">
    <property type="component" value="Unassembled WGS sequence"/>
</dbReference>
<keyword evidence="3" id="KW-1185">Reference proteome</keyword>
<dbReference type="EMBL" id="JBHTHR010001417">
    <property type="protein sequence ID" value="MFD0804168.1"/>
    <property type="molecule type" value="Genomic_DNA"/>
</dbReference>
<evidence type="ECO:0000256" key="1">
    <source>
        <dbReference type="SAM" id="MobiDB-lite"/>
    </source>
</evidence>
<sequence length="121" mass="11991">MPQIDTVVRSRQVATPDGVEPASVGVSAGSIVSVGDYRAPCTAQQDLDLGDTALLPGGVDVDAAVQAPGQELLEGYAATAATAVRAGVTTLVVSGPALPALTGEAGLRAHSTAAVETRARV</sequence>
<dbReference type="SUPFAM" id="SSF51338">
    <property type="entry name" value="Composite domain of metallo-dependent hydrolases"/>
    <property type="match status" value="1"/>
</dbReference>
<evidence type="ECO:0000313" key="3">
    <source>
        <dbReference type="Proteomes" id="UP001596956"/>
    </source>
</evidence>
<name>A0ABW3BL86_9ACTN</name>
<accession>A0ABW3BL86</accession>